<proteinExistence type="predicted"/>
<dbReference type="EMBL" id="JAGYWB010000008">
    <property type="protein sequence ID" value="KAI0513606.1"/>
    <property type="molecule type" value="Genomic_DNA"/>
</dbReference>
<keyword evidence="2" id="KW-1185">Reference proteome</keyword>
<reference evidence="1" key="1">
    <citation type="journal article" date="2022" name="Front. Genet.">
        <title>Chromosome-Scale Assembly of the Dendrobium nobile Genome Provides Insights Into the Molecular Mechanism of the Biosynthesis of the Medicinal Active Ingredient of Dendrobium.</title>
        <authorList>
            <person name="Xu Q."/>
            <person name="Niu S.-C."/>
            <person name="Li K.-L."/>
            <person name="Zheng P.-J."/>
            <person name="Zhang X.-J."/>
            <person name="Jia Y."/>
            <person name="Liu Y."/>
            <person name="Niu Y.-X."/>
            <person name="Yu L.-H."/>
            <person name="Chen D.-F."/>
            <person name="Zhang G.-Q."/>
        </authorList>
    </citation>
    <scope>NUCLEOTIDE SEQUENCE</scope>
    <source>
        <tissue evidence="1">Leaf</tissue>
    </source>
</reference>
<protein>
    <submittedName>
        <fullName evidence="1">Uncharacterized protein</fullName>
    </submittedName>
</protein>
<evidence type="ECO:0000313" key="1">
    <source>
        <dbReference type="EMBL" id="KAI0513606.1"/>
    </source>
</evidence>
<comment type="caution">
    <text evidence="1">The sequence shown here is derived from an EMBL/GenBank/DDBJ whole genome shotgun (WGS) entry which is preliminary data.</text>
</comment>
<dbReference type="Proteomes" id="UP000829196">
    <property type="component" value="Unassembled WGS sequence"/>
</dbReference>
<accession>A0A8T3BN98</accession>
<name>A0A8T3BN98_DENNO</name>
<organism evidence="1 2">
    <name type="scientific">Dendrobium nobile</name>
    <name type="common">Orchid</name>
    <dbReference type="NCBI Taxonomy" id="94219"/>
    <lineage>
        <taxon>Eukaryota</taxon>
        <taxon>Viridiplantae</taxon>
        <taxon>Streptophyta</taxon>
        <taxon>Embryophyta</taxon>
        <taxon>Tracheophyta</taxon>
        <taxon>Spermatophyta</taxon>
        <taxon>Magnoliopsida</taxon>
        <taxon>Liliopsida</taxon>
        <taxon>Asparagales</taxon>
        <taxon>Orchidaceae</taxon>
        <taxon>Epidendroideae</taxon>
        <taxon>Malaxideae</taxon>
        <taxon>Dendrobiinae</taxon>
        <taxon>Dendrobium</taxon>
    </lineage>
</organism>
<dbReference type="AlphaFoldDB" id="A0A8T3BN98"/>
<gene>
    <name evidence="1" type="ORF">KFK09_009635</name>
</gene>
<sequence length="69" mass="8479">MWFLNLLKTKLFSTFWAPYGDVSYIFWAKMEQTFKALDSGYLPDQTKFTFSYQHAAYYFHWHILWMTMS</sequence>
<evidence type="ECO:0000313" key="2">
    <source>
        <dbReference type="Proteomes" id="UP000829196"/>
    </source>
</evidence>